<dbReference type="InterPro" id="IPR045142">
    <property type="entry name" value="BCAS3-like"/>
</dbReference>
<dbReference type="GO" id="GO:0042594">
    <property type="term" value="P:response to starvation"/>
    <property type="evidence" value="ECO:0007669"/>
    <property type="project" value="TreeGrafter"/>
</dbReference>
<evidence type="ECO:0000259" key="2">
    <source>
        <dbReference type="Pfam" id="PF21034"/>
    </source>
</evidence>
<feature type="compositionally biased region" description="Low complexity" evidence="1">
    <location>
        <begin position="1037"/>
        <end position="1056"/>
    </location>
</feature>
<feature type="region of interest" description="Disordered" evidence="1">
    <location>
        <begin position="117"/>
        <end position="141"/>
    </location>
</feature>
<dbReference type="Pfam" id="PF21034">
    <property type="entry name" value="BCAS3_WD40"/>
    <property type="match status" value="1"/>
</dbReference>
<evidence type="ECO:0000313" key="4">
    <source>
        <dbReference type="Proteomes" id="UP001163850"/>
    </source>
</evidence>
<feature type="region of interest" description="Disordered" evidence="1">
    <location>
        <begin position="1293"/>
        <end position="1321"/>
    </location>
</feature>
<evidence type="ECO:0000313" key="3">
    <source>
        <dbReference type="EMBL" id="KAJ3989221.1"/>
    </source>
</evidence>
<dbReference type="PANTHER" id="PTHR13268">
    <property type="entry name" value="BREAST CARCINOMA AMPLIFIED SEQUENCE 3"/>
    <property type="match status" value="1"/>
</dbReference>
<feature type="compositionally biased region" description="Polar residues" evidence="1">
    <location>
        <begin position="281"/>
        <end position="294"/>
    </location>
</feature>
<feature type="region of interest" description="Disordered" evidence="1">
    <location>
        <begin position="745"/>
        <end position="795"/>
    </location>
</feature>
<dbReference type="SUPFAM" id="SSF50978">
    <property type="entry name" value="WD40 repeat-like"/>
    <property type="match status" value="1"/>
</dbReference>
<feature type="region of interest" description="Disordered" evidence="1">
    <location>
        <begin position="205"/>
        <end position="294"/>
    </location>
</feature>
<proteinExistence type="predicted"/>
<feature type="region of interest" description="Disordered" evidence="1">
    <location>
        <begin position="538"/>
        <end position="588"/>
    </location>
</feature>
<dbReference type="InterPro" id="IPR036322">
    <property type="entry name" value="WD40_repeat_dom_sf"/>
</dbReference>
<name>A0AA38Q9Q1_9AGAR</name>
<dbReference type="SUPFAM" id="SSF50998">
    <property type="entry name" value="Quinoprotein alcohol dehydrogenase-like"/>
    <property type="match status" value="1"/>
</dbReference>
<evidence type="ECO:0000256" key="1">
    <source>
        <dbReference type="SAM" id="MobiDB-lite"/>
    </source>
</evidence>
<dbReference type="Gene3D" id="2.130.10.10">
    <property type="entry name" value="YVTN repeat-like/Quinoprotein amine dehydrogenase"/>
    <property type="match status" value="1"/>
</dbReference>
<comment type="caution">
    <text evidence="3">The sequence shown here is derived from an EMBL/GenBank/DDBJ whole genome shotgun (WGS) entry which is preliminary data.</text>
</comment>
<feature type="domain" description="BCAS3 WD40" evidence="2">
    <location>
        <begin position="835"/>
        <end position="967"/>
    </location>
</feature>
<dbReference type="InterPro" id="IPR011047">
    <property type="entry name" value="Quinoprotein_ADH-like_sf"/>
</dbReference>
<dbReference type="GO" id="GO:0005737">
    <property type="term" value="C:cytoplasm"/>
    <property type="evidence" value="ECO:0007669"/>
    <property type="project" value="TreeGrafter"/>
</dbReference>
<reference evidence="3" key="1">
    <citation type="submission" date="2022-08" db="EMBL/GenBank/DDBJ databases">
        <authorList>
            <consortium name="DOE Joint Genome Institute"/>
            <person name="Min B."/>
            <person name="Riley R."/>
            <person name="Sierra-Patev S."/>
            <person name="Naranjo-Ortiz M."/>
            <person name="Looney B."/>
            <person name="Konkel Z."/>
            <person name="Slot J.C."/>
            <person name="Sakamoto Y."/>
            <person name="Steenwyk J.L."/>
            <person name="Rokas A."/>
            <person name="Carro J."/>
            <person name="Camarero S."/>
            <person name="Ferreira P."/>
            <person name="Molpeceres G."/>
            <person name="Ruiz-Duenas F.J."/>
            <person name="Serrano A."/>
            <person name="Henrissat B."/>
            <person name="Drula E."/>
            <person name="Hughes K.W."/>
            <person name="Mata J.L."/>
            <person name="Ishikawa N.K."/>
            <person name="Vargas-Isla R."/>
            <person name="Ushijima S."/>
            <person name="Smith C.A."/>
            <person name="Ahrendt S."/>
            <person name="Andreopoulos W."/>
            <person name="He G."/>
            <person name="Labutti K."/>
            <person name="Lipzen A."/>
            <person name="Ng V."/>
            <person name="Sandor L."/>
            <person name="Barry K."/>
            <person name="Martinez A.T."/>
            <person name="Xiao Y."/>
            <person name="Gibbons J.G."/>
            <person name="Terashima K."/>
            <person name="Hibbett D.S."/>
            <person name="Grigoriev I.V."/>
        </authorList>
    </citation>
    <scope>NUCLEOTIDE SEQUENCE</scope>
    <source>
        <strain evidence="3">TFB7829</strain>
    </source>
</reference>
<feature type="compositionally biased region" description="Basic residues" evidence="1">
    <location>
        <begin position="127"/>
        <end position="137"/>
    </location>
</feature>
<dbReference type="PANTHER" id="PTHR13268:SF0">
    <property type="entry name" value="BCAS3 MICROTUBULE ASSOCIATED CELL MIGRATION FACTOR"/>
    <property type="match status" value="1"/>
</dbReference>
<feature type="region of interest" description="Disordered" evidence="1">
    <location>
        <begin position="1014"/>
        <end position="1062"/>
    </location>
</feature>
<feature type="compositionally biased region" description="Polar residues" evidence="1">
    <location>
        <begin position="542"/>
        <end position="573"/>
    </location>
</feature>
<feature type="compositionally biased region" description="Polar residues" evidence="1">
    <location>
        <begin position="205"/>
        <end position="220"/>
    </location>
</feature>
<accession>A0AA38Q9Q1</accession>
<sequence length="1467" mass="158530">MCYILRKRRWSQDVLDTYPATLILSMFRPQSLSQILSQLVVILPPEPLPTPPATPVSSNPHLYGPVTDIFSDSAGRSRSSFGDAFSRAVANSHNLPDSSHHLDPLPTTTTSNLTTFALSSPAPSRPAKARTSIRRAGRAAPIAKEGATISLRNTSDYNDTSLESADRAPIAYSDSAADLNDTLRFDSQYMEGTIRPSKRISNGYSYGFSSAEPQSDSSVVRTARAGNEDREGVGHGNMSSPASGRARRAPQYEKSDMRGSALSRALADPQSGKQSPRIAYSASQNTTGRIRSASTTTAIPVSINGAPDEGDTIVSARWDHSFNGRRLLLLSYYPPGMQIWDCTDLGSISEILNLPSDSVRQLIADDTKPKEDTPDMVIEYAGIISQGPLGEETLGLLVTPTEENRDPVDEVSDSVLLSPEDEQGSTDAYTLLLIYSLVEHRISKKLRIPGLSIGGGRFEVGNGFVVVSTTVPPALHILSSITFDVLHAIPTSDILPFCHKPHGLSTSHLSSRRHSFLETTSNIVNGIYNNYNENFNDKYHNSSNRNNVSSPTVEQRVSSSSFDTDHGSQGSDFNHQRRTSLHGQASQAAEPPFMTIPETPPMPAPIFSVSGRLLAYASLPEGSTSLLASGVQPRTSSTLSNAAVSTASAFGSTLSAQLASLGGAGGASGALGALGGISQADVGHAALKVGGSVLSGMKTLGGLAYKSAVAVTTDSGPDFRMSNHTTVSNNGRVAGLANRFFSRSAPAATSSSGNRDRHYSSNSSSSIRSTDIDGYEAGKTTSVGQSDSNRRLSVPPRTLPIIENGYHVTVLDIASLTPVMSHTTKLSKPDGPPPVVMHFVTSKSQPVSSMRFSASGTSLLIAPRDGQTISVYDIRIDPLSRLNETYEDRKDTSHAESKGRDASRLSPLHVYSLRRGRTPAVIESADWASDGRWLAIGTRKRTVHVFAVNPYGGPSDVFSHTSGKVKNITELPTMPIDMYPLVRLRVTKNPRLEEPMVPLAFTFLEPSLEEERRLPPNLLPPLSSPHLPPTHQHSYGSVSTIMSSSPSTRSDSLSLSPHHKLSPNVRPRNFQDILLFNPVDGSLSLRRIFLDVKSKFNDGPSILGTSFGSVSNMGASRSLPGGNAGGRLGYSTSPGTSPVAPIGQLYTKAENGELIGRESTVASWNLRRGRDWPGKKEALMISARKGTSTPTGQPNWLAQAELSTYSTRVLPRSIYLSHQFSFRAFGEDYHALIRQYKFDITGDRIEVRKGVEVSAYPTGNSESFVDGGGFAIRYDRRRLSSSFDEPLASALTGGLDHTPSQPVLPMYPNGTPGTKPRSFKNTMPIRTMAGIGDGMSEGIGRFRREINKVRSPELLPSSDNSLSASVPLEFDEEDEDFLSHEAERYRSHGNSQPMSPDEHCQGTDDMDMFMPEGSLLDEERDQWPGWVGEDRKAVEEAETFDDISAVGFMDEEIHAARTSTKGKNKRN</sequence>
<dbReference type="EMBL" id="MU801900">
    <property type="protein sequence ID" value="KAJ3989221.1"/>
    <property type="molecule type" value="Genomic_DNA"/>
</dbReference>
<gene>
    <name evidence="3" type="ORF">F5890DRAFT_1487461</name>
</gene>
<feature type="compositionally biased region" description="Pro residues" evidence="1">
    <location>
        <begin position="1017"/>
        <end position="1028"/>
    </location>
</feature>
<organism evidence="3 4">
    <name type="scientific">Lentinula detonsa</name>
    <dbReference type="NCBI Taxonomy" id="2804962"/>
    <lineage>
        <taxon>Eukaryota</taxon>
        <taxon>Fungi</taxon>
        <taxon>Dikarya</taxon>
        <taxon>Basidiomycota</taxon>
        <taxon>Agaricomycotina</taxon>
        <taxon>Agaricomycetes</taxon>
        <taxon>Agaricomycetidae</taxon>
        <taxon>Agaricales</taxon>
        <taxon>Marasmiineae</taxon>
        <taxon>Omphalotaceae</taxon>
        <taxon>Lentinula</taxon>
    </lineage>
</organism>
<dbReference type="InterPro" id="IPR048382">
    <property type="entry name" value="BCAS3_WD40"/>
</dbReference>
<dbReference type="GO" id="GO:0006914">
    <property type="term" value="P:autophagy"/>
    <property type="evidence" value="ECO:0007669"/>
    <property type="project" value="InterPro"/>
</dbReference>
<dbReference type="InterPro" id="IPR015943">
    <property type="entry name" value="WD40/YVTN_repeat-like_dom_sf"/>
</dbReference>
<dbReference type="Proteomes" id="UP001163850">
    <property type="component" value="Unassembled WGS sequence"/>
</dbReference>
<feature type="compositionally biased region" description="Low complexity" evidence="1">
    <location>
        <begin position="760"/>
        <end position="769"/>
    </location>
</feature>
<protein>
    <recommendedName>
        <fullName evidence="2">BCAS3 WD40 domain-containing protein</fullName>
    </recommendedName>
</protein>